<evidence type="ECO:0008006" key="4">
    <source>
        <dbReference type="Google" id="ProtNLM"/>
    </source>
</evidence>
<organism evidence="2 3">
    <name type="scientific">Puccinia coronata f. sp. avenae</name>
    <dbReference type="NCBI Taxonomy" id="200324"/>
    <lineage>
        <taxon>Eukaryota</taxon>
        <taxon>Fungi</taxon>
        <taxon>Dikarya</taxon>
        <taxon>Basidiomycota</taxon>
        <taxon>Pucciniomycotina</taxon>
        <taxon>Pucciniomycetes</taxon>
        <taxon>Pucciniales</taxon>
        <taxon>Pucciniaceae</taxon>
        <taxon>Puccinia</taxon>
    </lineage>
</organism>
<sequence>MPPEETPVGVEDQHCPATDACVKRLALDVARVEGALTEIMAMMRNSAMFNAPPPPGQAPQHPPPSEQPHYNQPGVCYQPHEAPHLRFDHPQQNTHPLPPPPPPATWSIGFRTYGSQSESRRIVWISCHFGYRPSDHKKHASPAENWYTSLVNDKARCQGNFSPYANLDSIKFTIPLLLLVEAFIKGLIAVFGDCFMKENAKRALAACKQRDSTIGEYNSRFCSLVYLVEDVEAARIERYVSSLNPRIIHKAMSKEWRAADTLEERMELAMEAAAQLDLLALLPLESSQTGRHQPLSLAPPPGLFLPPHHQSLIPVHDPNAMEIDATTTCPSNRPPTVFNISWSICCSKNLCFRCLKPLVPGAPAEVSTIQPVPQQTSTPPPLTYQPTPDPFDEEDPSLSAEQVMRDYRNFNKEYDDYEEPSSLAANFPGPEGVMVLANILVDTGAMANFVSEEFICRHNLKLRQRKNPICGVGFNGREGVGGLVTKDWVGVIQLLSTESKQVPLASSFGVTCLGSIDAIFGLPWLDQQGWVASGSKQGGHQFTLGSTPLYVMEKLSVGGKPEDELYAPSP</sequence>
<feature type="compositionally biased region" description="Pro residues" evidence="1">
    <location>
        <begin position="378"/>
        <end position="389"/>
    </location>
</feature>
<dbReference type="EMBL" id="PGCJ01000154">
    <property type="protein sequence ID" value="PLW42817.1"/>
    <property type="molecule type" value="Genomic_DNA"/>
</dbReference>
<feature type="region of interest" description="Disordered" evidence="1">
    <location>
        <begin position="47"/>
        <end position="108"/>
    </location>
</feature>
<dbReference type="AlphaFoldDB" id="A0A2N5UYP2"/>
<comment type="caution">
    <text evidence="2">The sequence shown here is derived from an EMBL/GenBank/DDBJ whole genome shotgun (WGS) entry which is preliminary data.</text>
</comment>
<reference evidence="2 3" key="1">
    <citation type="submission" date="2017-11" db="EMBL/GenBank/DDBJ databases">
        <title>De novo assembly and phasing of dikaryotic genomes from two isolates of Puccinia coronata f. sp. avenae, the causal agent of oat crown rust.</title>
        <authorList>
            <person name="Miller M.E."/>
            <person name="Zhang Y."/>
            <person name="Omidvar V."/>
            <person name="Sperschneider J."/>
            <person name="Schwessinger B."/>
            <person name="Raley C."/>
            <person name="Palmer J.M."/>
            <person name="Garnica D."/>
            <person name="Upadhyaya N."/>
            <person name="Rathjen J."/>
            <person name="Taylor J.M."/>
            <person name="Park R.F."/>
            <person name="Dodds P.N."/>
            <person name="Hirsch C.D."/>
            <person name="Kianian S.F."/>
            <person name="Figueroa M."/>
        </authorList>
    </citation>
    <scope>NUCLEOTIDE SEQUENCE [LARGE SCALE GENOMIC DNA]</scope>
    <source>
        <strain evidence="2">12NC29</strain>
    </source>
</reference>
<dbReference type="OrthoDB" id="1750432at2759"/>
<name>A0A2N5UYP2_9BASI</name>
<feature type="compositionally biased region" description="Pro residues" evidence="1">
    <location>
        <begin position="51"/>
        <end position="66"/>
    </location>
</feature>
<dbReference type="CDD" id="cd00303">
    <property type="entry name" value="retropepsin_like"/>
    <property type="match status" value="1"/>
</dbReference>
<proteinExistence type="predicted"/>
<evidence type="ECO:0000256" key="1">
    <source>
        <dbReference type="SAM" id="MobiDB-lite"/>
    </source>
</evidence>
<accession>A0A2N5UYP2</accession>
<protein>
    <recommendedName>
        <fullName evidence="4">Retrotransposon gag domain-containing protein</fullName>
    </recommendedName>
</protein>
<evidence type="ECO:0000313" key="2">
    <source>
        <dbReference type="EMBL" id="PLW42817.1"/>
    </source>
</evidence>
<evidence type="ECO:0000313" key="3">
    <source>
        <dbReference type="Proteomes" id="UP000235388"/>
    </source>
</evidence>
<dbReference type="InterPro" id="IPR021109">
    <property type="entry name" value="Peptidase_aspartic_dom_sf"/>
</dbReference>
<dbReference type="Proteomes" id="UP000235388">
    <property type="component" value="Unassembled WGS sequence"/>
</dbReference>
<feature type="region of interest" description="Disordered" evidence="1">
    <location>
        <begin position="369"/>
        <end position="398"/>
    </location>
</feature>
<gene>
    <name evidence="2" type="ORF">PCANC_07954</name>
</gene>
<keyword evidence="3" id="KW-1185">Reference proteome</keyword>
<dbReference type="Gene3D" id="2.40.70.10">
    <property type="entry name" value="Acid Proteases"/>
    <property type="match status" value="1"/>
</dbReference>